<comment type="subcellular location">
    <subcellularLocation>
        <location evidence="1">Cell membrane</location>
        <topology evidence="1">Multi-pass membrane protein</topology>
    </subcellularLocation>
</comment>
<evidence type="ECO:0000256" key="5">
    <source>
        <dbReference type="ARBA" id="ARBA00023136"/>
    </source>
</evidence>
<protein>
    <submittedName>
        <fullName evidence="7">Short-chain fatty acid transporter</fullName>
    </submittedName>
</protein>
<evidence type="ECO:0000256" key="1">
    <source>
        <dbReference type="ARBA" id="ARBA00004651"/>
    </source>
</evidence>
<reference evidence="8 9" key="2">
    <citation type="submission" date="2014-07" db="EMBL/GenBank/DDBJ databases">
        <title>Porphyromonadaceae bacterium OUH 334697 = ATCC BAA-2682 = DSM 28341 draft genome.</title>
        <authorList>
            <person name="Sydenham T.V."/>
            <person name="Hasman H."/>
            <person name="Justesen U.S."/>
        </authorList>
    </citation>
    <scope>NUCLEOTIDE SEQUENCE [LARGE SCALE GENOMIC DNA]</scope>
    <source>
        <strain evidence="8 9">OUH 334697</strain>
    </source>
</reference>
<feature type="transmembrane region" description="Helical" evidence="6">
    <location>
        <begin position="170"/>
        <end position="195"/>
    </location>
</feature>
<keyword evidence="3 6" id="KW-0812">Transmembrane</keyword>
<feature type="transmembrane region" description="Helical" evidence="6">
    <location>
        <begin position="267"/>
        <end position="284"/>
    </location>
</feature>
<feature type="transmembrane region" description="Helical" evidence="6">
    <location>
        <begin position="296"/>
        <end position="316"/>
    </location>
</feature>
<feature type="transmembrane region" description="Helical" evidence="6">
    <location>
        <begin position="147"/>
        <end position="163"/>
    </location>
</feature>
<feature type="transmembrane region" description="Helical" evidence="6">
    <location>
        <begin position="7"/>
        <end position="26"/>
    </location>
</feature>
<evidence type="ECO:0000313" key="10">
    <source>
        <dbReference type="Proteomes" id="UP000031980"/>
    </source>
</evidence>
<keyword evidence="4 6" id="KW-1133">Transmembrane helix</keyword>
<reference evidence="7 10" key="1">
    <citation type="submission" date="2014-07" db="EMBL/GenBank/DDBJ databases">
        <title>Porphyromonadaceae bacterium OUH 308042 = ATCC BAA-2681 = DSM 28342 draft genome.</title>
        <authorList>
            <person name="Sydenham T.V."/>
            <person name="Hasman H."/>
            <person name="Justensen U.S."/>
        </authorList>
    </citation>
    <scope>NUCLEOTIDE SEQUENCE [LARGE SCALE GENOMIC DNA]</scope>
    <source>
        <strain evidence="7 10">OUH 308042</strain>
    </source>
</reference>
<keyword evidence="2" id="KW-1003">Cell membrane</keyword>
<feature type="transmembrane region" description="Helical" evidence="6">
    <location>
        <begin position="510"/>
        <end position="530"/>
    </location>
</feature>
<feature type="transmembrane region" description="Helical" evidence="6">
    <location>
        <begin position="120"/>
        <end position="141"/>
    </location>
</feature>
<sequence>MLKKVPHTYTIVFSIIIICAVLTWIIPGGEYARETVDVNGIERTVIKSDSFHEVTKTPQTWEIFSALFNGFEKQAGIIAFILIIGGAFWIMNNSRAIDVGIFSFLHFTASLEHYSFLKKIGINNIIMTMIMLLFSSFGAIFGMSEETLAFIVIIIPLAISMGYDSITGLCLVYVAAHVGFAGAILNPFTIGIAQGLSDLPLFSGFEYRLLCWVILNIVLIAFVLRYAAKVKSCPASSIVYEIDTNYWRRTEIKNDEKIEYSSTKSGWFVYFFILTSLIIFSFNYPTSTLSIGEHTSLTTCIVPILTILFAISGFFGIRKSYHFLILTILGFTIIFLIIGVMGYGWYLPEISGLFLAMGIFSGFAAGKNADSIVKLFIEGVKDILSAALIVGLAGGIIIILQEGHIIDPILHALATLMSEVGKVTAVGIMYIIQTFINIIIPSGSAKAALTMPIMAPFSDVIGLSRQATVMAFQFGDGFTNMITPTSGVLIGALGIARIPYDKWITFFWKFLILLILMGFILLIPTATIPLNGF</sequence>
<evidence type="ECO:0000256" key="3">
    <source>
        <dbReference type="ARBA" id="ARBA00022692"/>
    </source>
</evidence>
<dbReference type="Proteomes" id="UP000031937">
    <property type="component" value="Unassembled WGS sequence"/>
</dbReference>
<dbReference type="PANTHER" id="PTHR43652:SF2">
    <property type="entry name" value="BASIC AMINO ACID ANTIPORTER YFCC-RELATED"/>
    <property type="match status" value="1"/>
</dbReference>
<keyword evidence="5 6" id="KW-0472">Membrane</keyword>
<proteinExistence type="predicted"/>
<dbReference type="Pfam" id="PF03606">
    <property type="entry name" value="DcuC"/>
    <property type="match status" value="1"/>
</dbReference>
<gene>
    <name evidence="7" type="ORF">BA92_13460</name>
    <name evidence="8" type="ORF">IE90_04765</name>
</gene>
<comment type="caution">
    <text evidence="7">The sequence shown here is derived from an EMBL/GenBank/DDBJ whole genome shotgun (WGS) entry which is preliminary data.</text>
</comment>
<evidence type="ECO:0000256" key="6">
    <source>
        <dbReference type="SAM" id="Phobius"/>
    </source>
</evidence>
<dbReference type="Proteomes" id="UP000031980">
    <property type="component" value="Unassembled WGS sequence"/>
</dbReference>
<organism evidence="7 10">
    <name type="scientific">Sanguibacteroides justesenii</name>
    <dbReference type="NCBI Taxonomy" id="1547597"/>
    <lineage>
        <taxon>Bacteria</taxon>
        <taxon>Pseudomonadati</taxon>
        <taxon>Bacteroidota</taxon>
        <taxon>Bacteroidia</taxon>
        <taxon>Bacteroidales</taxon>
        <taxon>Porphyromonadaceae</taxon>
        <taxon>Sanguibacteroides</taxon>
    </lineage>
</organism>
<feature type="transmembrane region" description="Helical" evidence="6">
    <location>
        <begin position="323"/>
        <end position="346"/>
    </location>
</feature>
<feature type="transmembrane region" description="Helical" evidence="6">
    <location>
        <begin position="207"/>
        <end position="228"/>
    </location>
</feature>
<name>A0A0C3NA00_9PORP</name>
<feature type="transmembrane region" description="Helical" evidence="6">
    <location>
        <begin position="382"/>
        <end position="400"/>
    </location>
</feature>
<keyword evidence="10" id="KW-1185">Reference proteome</keyword>
<dbReference type="RefSeq" id="WP_041502744.1">
    <property type="nucleotide sequence ID" value="NZ_JPIT01000016.1"/>
</dbReference>
<dbReference type="AlphaFoldDB" id="A0A0C3NA00"/>
<evidence type="ECO:0000313" key="8">
    <source>
        <dbReference type="EMBL" id="KIO46119.1"/>
    </source>
</evidence>
<evidence type="ECO:0000256" key="2">
    <source>
        <dbReference type="ARBA" id="ARBA00022475"/>
    </source>
</evidence>
<dbReference type="InterPro" id="IPR018385">
    <property type="entry name" value="C4_dicarb_anaerob_car-like"/>
</dbReference>
<dbReference type="GO" id="GO:0005886">
    <property type="term" value="C:plasma membrane"/>
    <property type="evidence" value="ECO:0007669"/>
    <property type="project" value="UniProtKB-SubCell"/>
</dbReference>
<dbReference type="EMBL" id="JPIU01000049">
    <property type="protein sequence ID" value="KIO42867.1"/>
    <property type="molecule type" value="Genomic_DNA"/>
</dbReference>
<feature type="transmembrane region" description="Helical" evidence="6">
    <location>
        <begin position="477"/>
        <end position="498"/>
    </location>
</feature>
<dbReference type="PANTHER" id="PTHR43652">
    <property type="entry name" value="BASIC AMINO ACID ANTIPORTER YFCC-RELATED"/>
    <property type="match status" value="1"/>
</dbReference>
<dbReference type="OrthoDB" id="255482at2"/>
<dbReference type="EMBL" id="JPIT01000016">
    <property type="protein sequence ID" value="KIO46119.1"/>
    <property type="molecule type" value="Genomic_DNA"/>
</dbReference>
<accession>A0A0C3NA00</accession>
<dbReference type="InterPro" id="IPR051679">
    <property type="entry name" value="DASS-Related_Transporters"/>
</dbReference>
<feature type="transmembrane region" description="Helical" evidence="6">
    <location>
        <begin position="74"/>
        <end position="91"/>
    </location>
</feature>
<feature type="transmembrane region" description="Helical" evidence="6">
    <location>
        <begin position="420"/>
        <end position="440"/>
    </location>
</feature>
<evidence type="ECO:0000256" key="4">
    <source>
        <dbReference type="ARBA" id="ARBA00022989"/>
    </source>
</evidence>
<evidence type="ECO:0000313" key="7">
    <source>
        <dbReference type="EMBL" id="KIO42867.1"/>
    </source>
</evidence>
<evidence type="ECO:0000313" key="9">
    <source>
        <dbReference type="Proteomes" id="UP000031937"/>
    </source>
</evidence>